<feature type="domain" description="HTH araC/xylS-type" evidence="5">
    <location>
        <begin position="231"/>
        <end position="329"/>
    </location>
</feature>
<dbReference type="InterPro" id="IPR002818">
    <property type="entry name" value="DJ-1/PfpI"/>
</dbReference>
<dbReference type="PANTHER" id="PTHR43130:SF3">
    <property type="entry name" value="HTH-TYPE TRANSCRIPTIONAL REGULATOR RV1931C"/>
    <property type="match status" value="1"/>
</dbReference>
<dbReference type="InterPro" id="IPR052158">
    <property type="entry name" value="INH-QAR"/>
</dbReference>
<sequence>MNIVRSRLGRVRVAIPLPPRCWASAVYLGHELLLAAGTLKARAGDVAGSALFEVRYVGASMDPVESFGGAALQPQTTTQDSAQYDVVLAPAQFMPEPCATAQEELFADWIRAQHAAGALVVCLGGSTLLAKTGLLDGKQATGLLADRHLMSRHFPRVRFEPSRRIVARGNIVTTCGFSPAVDACAHIMEHFFGAELARRFLRLASAEVMPAQEELGLWSARYKAHRDSQILAAQDIVERELHEMPPMARIAARVGISARVMTRRWQDATGMNLRQYIARLRLELGETLLRTTDLPLARVASECGYSSASALSRAFIEFFGRAPRQYRIDCRSGPPRTDADNARAMARTQPAVPARSK</sequence>
<dbReference type="AlphaFoldDB" id="A0A1J5QUX8"/>
<name>A0A1J5QUX8_9ZZZZ</name>
<dbReference type="SUPFAM" id="SSF46689">
    <property type="entry name" value="Homeodomain-like"/>
    <property type="match status" value="2"/>
</dbReference>
<protein>
    <submittedName>
        <fullName evidence="6">HTH-type transcriptional regulator CdhR</fullName>
    </submittedName>
</protein>
<dbReference type="Pfam" id="PF12833">
    <property type="entry name" value="HTH_18"/>
    <property type="match status" value="1"/>
</dbReference>
<dbReference type="GO" id="GO:0003700">
    <property type="term" value="F:DNA-binding transcription factor activity"/>
    <property type="evidence" value="ECO:0007669"/>
    <property type="project" value="InterPro"/>
</dbReference>
<comment type="caution">
    <text evidence="6">The sequence shown here is derived from an EMBL/GenBank/DDBJ whole genome shotgun (WGS) entry which is preliminary data.</text>
</comment>
<feature type="region of interest" description="Disordered" evidence="4">
    <location>
        <begin position="329"/>
        <end position="357"/>
    </location>
</feature>
<evidence type="ECO:0000259" key="5">
    <source>
        <dbReference type="PROSITE" id="PS01124"/>
    </source>
</evidence>
<dbReference type="EMBL" id="MLJW01000429">
    <property type="protein sequence ID" value="OIQ87304.1"/>
    <property type="molecule type" value="Genomic_DNA"/>
</dbReference>
<proteinExistence type="predicted"/>
<organism evidence="6">
    <name type="scientific">mine drainage metagenome</name>
    <dbReference type="NCBI Taxonomy" id="410659"/>
    <lineage>
        <taxon>unclassified sequences</taxon>
        <taxon>metagenomes</taxon>
        <taxon>ecological metagenomes</taxon>
    </lineage>
</organism>
<dbReference type="SMART" id="SM00342">
    <property type="entry name" value="HTH_ARAC"/>
    <property type="match status" value="1"/>
</dbReference>
<evidence type="ECO:0000256" key="4">
    <source>
        <dbReference type="SAM" id="MobiDB-lite"/>
    </source>
</evidence>
<dbReference type="InterPro" id="IPR018062">
    <property type="entry name" value="HTH_AraC-typ_CS"/>
</dbReference>
<evidence type="ECO:0000256" key="2">
    <source>
        <dbReference type="ARBA" id="ARBA00023125"/>
    </source>
</evidence>
<evidence type="ECO:0000256" key="3">
    <source>
        <dbReference type="ARBA" id="ARBA00023163"/>
    </source>
</evidence>
<evidence type="ECO:0000256" key="1">
    <source>
        <dbReference type="ARBA" id="ARBA00023015"/>
    </source>
</evidence>
<evidence type="ECO:0000313" key="6">
    <source>
        <dbReference type="EMBL" id="OIQ87304.1"/>
    </source>
</evidence>
<dbReference type="InterPro" id="IPR018060">
    <property type="entry name" value="HTH_AraC"/>
</dbReference>
<reference evidence="6" key="1">
    <citation type="submission" date="2016-10" db="EMBL/GenBank/DDBJ databases">
        <title>Sequence of Gallionella enrichment culture.</title>
        <authorList>
            <person name="Poehlein A."/>
            <person name="Muehling M."/>
            <person name="Daniel R."/>
        </authorList>
    </citation>
    <scope>NUCLEOTIDE SEQUENCE</scope>
</reference>
<dbReference type="SUPFAM" id="SSF52317">
    <property type="entry name" value="Class I glutamine amidotransferase-like"/>
    <property type="match status" value="1"/>
</dbReference>
<dbReference type="Gene3D" id="1.10.10.60">
    <property type="entry name" value="Homeodomain-like"/>
    <property type="match status" value="1"/>
</dbReference>
<dbReference type="Pfam" id="PF01965">
    <property type="entry name" value="DJ-1_PfpI"/>
    <property type="match status" value="1"/>
</dbReference>
<dbReference type="PROSITE" id="PS01124">
    <property type="entry name" value="HTH_ARAC_FAMILY_2"/>
    <property type="match status" value="1"/>
</dbReference>
<dbReference type="InterPro" id="IPR029062">
    <property type="entry name" value="Class_I_gatase-like"/>
</dbReference>
<keyword evidence="2" id="KW-0238">DNA-binding</keyword>
<gene>
    <name evidence="6" type="primary">cdhR_8</name>
    <name evidence="6" type="ORF">GALL_308230</name>
</gene>
<dbReference type="GO" id="GO:0043565">
    <property type="term" value="F:sequence-specific DNA binding"/>
    <property type="evidence" value="ECO:0007669"/>
    <property type="project" value="InterPro"/>
</dbReference>
<dbReference type="PANTHER" id="PTHR43130">
    <property type="entry name" value="ARAC-FAMILY TRANSCRIPTIONAL REGULATOR"/>
    <property type="match status" value="1"/>
</dbReference>
<dbReference type="Gene3D" id="3.40.50.880">
    <property type="match status" value="1"/>
</dbReference>
<dbReference type="PROSITE" id="PS00041">
    <property type="entry name" value="HTH_ARAC_FAMILY_1"/>
    <property type="match status" value="1"/>
</dbReference>
<keyword evidence="1" id="KW-0805">Transcription regulation</keyword>
<keyword evidence="3" id="KW-0804">Transcription</keyword>
<accession>A0A1J5QUX8</accession>
<dbReference type="InterPro" id="IPR009057">
    <property type="entry name" value="Homeodomain-like_sf"/>
</dbReference>